<comment type="similarity">
    <text evidence="1">Belongs to the SMG9 family.</text>
</comment>
<dbReference type="Gene3D" id="3.40.50.300">
    <property type="entry name" value="P-loop containing nucleotide triphosphate hydrolases"/>
    <property type="match status" value="1"/>
</dbReference>
<dbReference type="PANTHER" id="PTHR14270:SF0">
    <property type="entry name" value="NONSENSE-MEDIATED MRNA DECAY FACTOR SMG9"/>
    <property type="match status" value="1"/>
</dbReference>
<accession>A0A2A4K990</accession>
<dbReference type="InterPro" id="IPR039177">
    <property type="entry name" value="SMG9"/>
</dbReference>
<dbReference type="PANTHER" id="PTHR14270">
    <property type="entry name" value="NONSENSE-MEDIATED MRNA DECAY FACTOR SMG9"/>
    <property type="match status" value="1"/>
</dbReference>
<dbReference type="InterPro" id="IPR027417">
    <property type="entry name" value="P-loop_NTPase"/>
</dbReference>
<keyword evidence="2" id="KW-0866">Nonsense-mediated mRNA decay</keyword>
<evidence type="ECO:0000313" key="4">
    <source>
        <dbReference type="EMBL" id="PCG80300.1"/>
    </source>
</evidence>
<feature type="region of interest" description="Disordered" evidence="3">
    <location>
        <begin position="1"/>
        <end position="101"/>
    </location>
</feature>
<feature type="compositionally biased region" description="Polar residues" evidence="3">
    <location>
        <begin position="63"/>
        <end position="73"/>
    </location>
</feature>
<protein>
    <recommendedName>
        <fullName evidence="5">Protein SMG9</fullName>
    </recommendedName>
</protein>
<gene>
    <name evidence="4" type="ORF">B5V51_9468</name>
</gene>
<dbReference type="STRING" id="7102.A0A2A4K990"/>
<proteinExistence type="inferred from homology"/>
<name>A0A2A4K990_HELVI</name>
<evidence type="ECO:0000256" key="2">
    <source>
        <dbReference type="ARBA" id="ARBA00023161"/>
    </source>
</evidence>
<feature type="compositionally biased region" description="Basic and acidic residues" evidence="3">
    <location>
        <begin position="24"/>
        <end position="62"/>
    </location>
</feature>
<dbReference type="EMBL" id="NWSH01000044">
    <property type="protein sequence ID" value="PCG80300.1"/>
    <property type="molecule type" value="Genomic_DNA"/>
</dbReference>
<comment type="caution">
    <text evidence="4">The sequence shown here is derived from an EMBL/GenBank/DDBJ whole genome shotgun (WGS) entry which is preliminary data.</text>
</comment>
<organism evidence="4">
    <name type="scientific">Heliothis virescens</name>
    <name type="common">Tobacco budworm moth</name>
    <dbReference type="NCBI Taxonomy" id="7102"/>
    <lineage>
        <taxon>Eukaryota</taxon>
        <taxon>Metazoa</taxon>
        <taxon>Ecdysozoa</taxon>
        <taxon>Arthropoda</taxon>
        <taxon>Hexapoda</taxon>
        <taxon>Insecta</taxon>
        <taxon>Pterygota</taxon>
        <taxon>Neoptera</taxon>
        <taxon>Endopterygota</taxon>
        <taxon>Lepidoptera</taxon>
        <taxon>Glossata</taxon>
        <taxon>Ditrysia</taxon>
        <taxon>Noctuoidea</taxon>
        <taxon>Noctuidae</taxon>
        <taxon>Heliothinae</taxon>
        <taxon>Heliothis</taxon>
    </lineage>
</organism>
<evidence type="ECO:0000256" key="3">
    <source>
        <dbReference type="SAM" id="MobiDB-lite"/>
    </source>
</evidence>
<reference evidence="4" key="1">
    <citation type="submission" date="2017-09" db="EMBL/GenBank/DDBJ databases">
        <title>Contemporary evolution of a Lepidopteran species, Heliothis virescens, in response to modern agricultural practices.</title>
        <authorList>
            <person name="Fritz M.L."/>
            <person name="Deyonke A.M."/>
            <person name="Papanicolaou A."/>
            <person name="Micinski S."/>
            <person name="Westbrook J."/>
            <person name="Gould F."/>
        </authorList>
    </citation>
    <scope>NUCLEOTIDE SEQUENCE [LARGE SCALE GENOMIC DNA]</scope>
    <source>
        <strain evidence="4">HvINT-</strain>
        <tissue evidence="4">Whole body</tissue>
    </source>
</reference>
<sequence>MADKKKKIFTSKESATPRRPVILKSDRESSKDQTKEKQEKEKQPTIILKTREQSAPKEERPQSPRTIKNSTSDDGPHPCKIAQNENKEKKTTEQKPSPPLKFMTEPVKLLDENLELNTSALEFLHDSSTNYLVVGIIGTQGVGKSMILNLIATNIHDQNLCTQILNSHEIPADSTFDSNDVAPLENQLEALDFAGVPDTKGQEKSDNLFKFKMQDIEQIERGVHCTKGIDMYITNDRVILLDCQALWSPSLIEESNTTITARSANVVTVDCLQIASYLMAICHVLIAVQDWFTDYNFLRYIQAAEMLKPSLSASNTVPANQEGSESTGGGESHPHLLLLHNRCQLEDFTPESLNIMQELYRKAFQKSNLQLNSGMYMYSDTNKNGLNVDSVCTGYSIDKCGTPINLFLLPEIYSDFDNRDIYRGHPAFEQLAKRLRWMILGVNRHQITNVPNLSEKGWFHYCSKAWETIRKCTFFMEYERFLP</sequence>
<evidence type="ECO:0000256" key="1">
    <source>
        <dbReference type="ARBA" id="ARBA00007712"/>
    </source>
</evidence>
<evidence type="ECO:0008006" key="5">
    <source>
        <dbReference type="Google" id="ProtNLM"/>
    </source>
</evidence>
<dbReference type="GO" id="GO:0000184">
    <property type="term" value="P:nuclear-transcribed mRNA catabolic process, nonsense-mediated decay"/>
    <property type="evidence" value="ECO:0007669"/>
    <property type="project" value="UniProtKB-KW"/>
</dbReference>
<dbReference type="SUPFAM" id="SSF52540">
    <property type="entry name" value="P-loop containing nucleoside triphosphate hydrolases"/>
    <property type="match status" value="2"/>
</dbReference>
<dbReference type="AlphaFoldDB" id="A0A2A4K990"/>